<keyword evidence="1" id="KW-0175">Coiled coil</keyword>
<proteinExistence type="predicted"/>
<accession>A0A382XC67</accession>
<sequence length="251" mass="29406">MFLESTISDIENYPFLNPFRFEDDPSEKYWHISTLQSLLDENWNSIEEGVTENREYLVAREKIFSSSVSQYFTDQKNRIIQESLETDNSFQILGAYTCLLDSIVQTAFDYSFIDLPLIKERLLEEFNNELVYKQKNLPEKKEKLNLLKKQIQEMKKDQQSDPSASREYKYFQEIVIQHENEVGKLEERIDELQHLIPDVENFLSEKQFVQAHLVIFARGGYGRAELGLSSDRDLGYCLDTNRLNSGGAEML</sequence>
<organism evidence="2">
    <name type="scientific">marine metagenome</name>
    <dbReference type="NCBI Taxonomy" id="408172"/>
    <lineage>
        <taxon>unclassified sequences</taxon>
        <taxon>metagenomes</taxon>
        <taxon>ecological metagenomes</taxon>
    </lineage>
</organism>
<dbReference type="EMBL" id="UINC01166472">
    <property type="protein sequence ID" value="SVD68449.1"/>
    <property type="molecule type" value="Genomic_DNA"/>
</dbReference>
<protein>
    <submittedName>
        <fullName evidence="2">Uncharacterized protein</fullName>
    </submittedName>
</protein>
<reference evidence="2" key="1">
    <citation type="submission" date="2018-05" db="EMBL/GenBank/DDBJ databases">
        <authorList>
            <person name="Lanie J.A."/>
            <person name="Ng W.-L."/>
            <person name="Kazmierczak K.M."/>
            <person name="Andrzejewski T.M."/>
            <person name="Davidsen T.M."/>
            <person name="Wayne K.J."/>
            <person name="Tettelin H."/>
            <person name="Glass J.I."/>
            <person name="Rusch D."/>
            <person name="Podicherti R."/>
            <person name="Tsui H.-C.T."/>
            <person name="Winkler M.E."/>
        </authorList>
    </citation>
    <scope>NUCLEOTIDE SEQUENCE</scope>
</reference>
<evidence type="ECO:0000313" key="2">
    <source>
        <dbReference type="EMBL" id="SVD68449.1"/>
    </source>
</evidence>
<dbReference type="AlphaFoldDB" id="A0A382XC67"/>
<feature type="coiled-coil region" evidence="1">
    <location>
        <begin position="137"/>
        <end position="195"/>
    </location>
</feature>
<evidence type="ECO:0000256" key="1">
    <source>
        <dbReference type="SAM" id="Coils"/>
    </source>
</evidence>
<name>A0A382XC67_9ZZZZ</name>
<feature type="non-terminal residue" evidence="2">
    <location>
        <position position="251"/>
    </location>
</feature>
<gene>
    <name evidence="2" type="ORF">METZ01_LOCUS421303</name>
</gene>